<dbReference type="InterPro" id="IPR017946">
    <property type="entry name" value="PLC-like_Pdiesterase_TIM-brl"/>
</dbReference>
<dbReference type="SUPFAM" id="SSF51695">
    <property type="entry name" value="PLC-like phosphodiesterases"/>
    <property type="match status" value="1"/>
</dbReference>
<dbReference type="AlphaFoldDB" id="A0A2R8ANU1"/>
<dbReference type="RefSeq" id="WP_219928985.1">
    <property type="nucleotide sequence ID" value="NZ_OMOJ01000001.1"/>
</dbReference>
<reference evidence="3" key="1">
    <citation type="submission" date="2018-03" db="EMBL/GenBank/DDBJ databases">
        <authorList>
            <person name="Rodrigo-Torres L."/>
            <person name="Arahal R. D."/>
            <person name="Lucena T."/>
        </authorList>
    </citation>
    <scope>NUCLEOTIDE SEQUENCE [LARGE SCALE GENOMIC DNA]</scope>
    <source>
        <strain evidence="3">CECT 8871</strain>
    </source>
</reference>
<protein>
    <submittedName>
        <fullName evidence="2">Glycerophosphodiester phosphodiesterase</fullName>
        <ecNumber evidence="2">3.1.4.46</ecNumber>
    </submittedName>
</protein>
<sequence>MGIWKRIAIGGGIVATALWANNSALLVKAPKEAQIRLLAHRGVHQTYAGDARDNDTCRAAKSAPITHRYIENTLPSITQAFALGADVVELDVHLTPDGTFAVFHDWTLDCQTDGTGVTEDTPFETLKTLDLGYGITDDGGATHPLRGQGVGLMPSLKEVLGAQPGPLLVNFKSRRTDEGEVLAERLIEWGQTDQVWAVYGGAPPTRAALSALPDMRGYDKSSLMDCLKRYALWGWSGHVPTACRNTLIAIPQDYAPFLWGWPHRLTKRLKAHGTDVILLGPYDGSGFSSGIDSAKALAQVPAGFDGYIWTNRIEVIGPLVKR</sequence>
<gene>
    <name evidence="2" type="primary">glpQ_1</name>
    <name evidence="2" type="ORF">PRI8871_00321</name>
</gene>
<name>A0A2R8ANU1_9RHOB</name>
<dbReference type="PANTHER" id="PTHR43805:SF1">
    <property type="entry name" value="GP-PDE DOMAIN-CONTAINING PROTEIN"/>
    <property type="match status" value="1"/>
</dbReference>
<dbReference type="Gene3D" id="3.20.20.190">
    <property type="entry name" value="Phosphatidylinositol (PI) phosphodiesterase"/>
    <property type="match status" value="1"/>
</dbReference>
<dbReference type="EMBL" id="OMOJ01000001">
    <property type="protein sequence ID" value="SPF77736.1"/>
    <property type="molecule type" value="Genomic_DNA"/>
</dbReference>
<dbReference type="PROSITE" id="PS51704">
    <property type="entry name" value="GP_PDE"/>
    <property type="match status" value="1"/>
</dbReference>
<dbReference type="Pfam" id="PF03009">
    <property type="entry name" value="GDPD"/>
    <property type="match status" value="1"/>
</dbReference>
<accession>A0A2R8ANU1</accession>
<evidence type="ECO:0000313" key="3">
    <source>
        <dbReference type="Proteomes" id="UP000244904"/>
    </source>
</evidence>
<dbReference type="PANTHER" id="PTHR43805">
    <property type="entry name" value="GLYCEROPHOSPHORYL DIESTER PHOSPHODIESTERASE"/>
    <property type="match status" value="1"/>
</dbReference>
<proteinExistence type="predicted"/>
<dbReference type="EC" id="3.1.4.46" evidence="2"/>
<keyword evidence="3" id="KW-1185">Reference proteome</keyword>
<feature type="domain" description="GP-PDE" evidence="1">
    <location>
        <begin position="51"/>
        <end position="320"/>
    </location>
</feature>
<evidence type="ECO:0000259" key="1">
    <source>
        <dbReference type="PROSITE" id="PS51704"/>
    </source>
</evidence>
<dbReference type="Proteomes" id="UP000244904">
    <property type="component" value="Unassembled WGS sequence"/>
</dbReference>
<dbReference type="GO" id="GO:0008889">
    <property type="term" value="F:glycerophosphodiester phosphodiesterase activity"/>
    <property type="evidence" value="ECO:0007669"/>
    <property type="project" value="UniProtKB-EC"/>
</dbReference>
<evidence type="ECO:0000313" key="2">
    <source>
        <dbReference type="EMBL" id="SPF77736.1"/>
    </source>
</evidence>
<dbReference type="InterPro" id="IPR030395">
    <property type="entry name" value="GP_PDE_dom"/>
</dbReference>
<organism evidence="2 3">
    <name type="scientific">Pseudoprimorskyibacter insulae</name>
    <dbReference type="NCBI Taxonomy" id="1695997"/>
    <lineage>
        <taxon>Bacteria</taxon>
        <taxon>Pseudomonadati</taxon>
        <taxon>Pseudomonadota</taxon>
        <taxon>Alphaproteobacteria</taxon>
        <taxon>Rhodobacterales</taxon>
        <taxon>Paracoccaceae</taxon>
        <taxon>Pseudoprimorskyibacter</taxon>
    </lineage>
</organism>
<dbReference type="GO" id="GO:0006629">
    <property type="term" value="P:lipid metabolic process"/>
    <property type="evidence" value="ECO:0007669"/>
    <property type="project" value="InterPro"/>
</dbReference>
<keyword evidence="2" id="KW-0378">Hydrolase</keyword>